<organism evidence="3 4">
    <name type="scientific">Paspalum notatum var. saurae</name>
    <dbReference type="NCBI Taxonomy" id="547442"/>
    <lineage>
        <taxon>Eukaryota</taxon>
        <taxon>Viridiplantae</taxon>
        <taxon>Streptophyta</taxon>
        <taxon>Embryophyta</taxon>
        <taxon>Tracheophyta</taxon>
        <taxon>Spermatophyta</taxon>
        <taxon>Magnoliopsida</taxon>
        <taxon>Liliopsida</taxon>
        <taxon>Poales</taxon>
        <taxon>Poaceae</taxon>
        <taxon>PACMAD clade</taxon>
        <taxon>Panicoideae</taxon>
        <taxon>Andropogonodae</taxon>
        <taxon>Paspaleae</taxon>
        <taxon>Paspalinae</taxon>
        <taxon>Paspalum</taxon>
    </lineage>
</organism>
<evidence type="ECO:0000313" key="4">
    <source>
        <dbReference type="Proteomes" id="UP001341281"/>
    </source>
</evidence>
<gene>
    <name evidence="3" type="ORF">U9M48_030891</name>
</gene>
<dbReference type="EMBL" id="CP144751">
    <property type="protein sequence ID" value="WVZ83788.1"/>
    <property type="molecule type" value="Genomic_DNA"/>
</dbReference>
<accession>A0AAQ3X2R5</accession>
<proteinExistence type="predicted"/>
<dbReference type="AlphaFoldDB" id="A0AAQ3X2R5"/>
<protein>
    <recommendedName>
        <fullName evidence="2">KIB1-4 beta-propeller domain-containing protein</fullName>
    </recommendedName>
</protein>
<evidence type="ECO:0000256" key="1">
    <source>
        <dbReference type="SAM" id="MobiDB-lite"/>
    </source>
</evidence>
<evidence type="ECO:0000313" key="3">
    <source>
        <dbReference type="EMBL" id="WVZ83788.1"/>
    </source>
</evidence>
<reference evidence="3 4" key="1">
    <citation type="submission" date="2024-02" db="EMBL/GenBank/DDBJ databases">
        <title>High-quality chromosome-scale genome assembly of Pensacola bahiagrass (Paspalum notatum Flugge var. saurae).</title>
        <authorList>
            <person name="Vega J.M."/>
            <person name="Podio M."/>
            <person name="Orjuela J."/>
            <person name="Siena L.A."/>
            <person name="Pessino S.C."/>
            <person name="Combes M.C."/>
            <person name="Mariac C."/>
            <person name="Albertini E."/>
            <person name="Pupilli F."/>
            <person name="Ortiz J.P.A."/>
            <person name="Leblanc O."/>
        </authorList>
    </citation>
    <scope>NUCLEOTIDE SEQUENCE [LARGE SCALE GENOMIC DNA]</scope>
    <source>
        <strain evidence="3">R1</strain>
        <tissue evidence="3">Leaf</tissue>
    </source>
</reference>
<sequence>MANDAIPPRGGALAAIAASSDHDQAVEGPSRRTLRRRRQRADAAARRNIVDRFPPDLLAEIHRYLHVRGADFLQRLAFASVCQASSSAAHLFRQETPCLLLPSPVVAESDGDRDDAKEDEEDFTKATVFSVADRRGATVRTSDPAMRGQAILGSSCGWLVTADESGTLRMANPVTGAQVALPAITTGSIPVVKRQGCYFDLDPEAFLQIRFAGAPPPDYGGPVRGRTYTFREEQMAEYFCRKVVLSAPPHGGGGGGGGYAAMLVMERDLGAPAFATSEDPEWRMAPSRDGVEDAIHHDGRFYSITYSGVVEAWDQRKNNGGAAEWTSAVVAPTLPPPSDDATLRRKYLAVGPGGQLMAVLKHAAADAEGAARFPRRVTRVWFTVQVLDEARGRWDEAVDIGDAAIFVGINASLCVPAAEHRRVVPSCVYFTDDEVPDACQRHRNRDAYRRCSYRDVDDSELRNAGVYSLMSGKVEKIGSSCLGENEIMWPVAAWFTPSVV</sequence>
<keyword evidence="4" id="KW-1185">Reference proteome</keyword>
<name>A0AAQ3X2R5_PASNO</name>
<dbReference type="InterPro" id="IPR005174">
    <property type="entry name" value="KIB1-4_b-propeller"/>
</dbReference>
<feature type="domain" description="KIB1-4 beta-propeller" evidence="2">
    <location>
        <begin position="129"/>
        <end position="452"/>
    </location>
</feature>
<feature type="region of interest" description="Disordered" evidence="1">
    <location>
        <begin position="17"/>
        <end position="41"/>
    </location>
</feature>
<dbReference type="PANTHER" id="PTHR45560:SF4">
    <property type="entry name" value="OS04G0164500 PROTEIN"/>
    <property type="match status" value="1"/>
</dbReference>
<dbReference type="PANTHER" id="PTHR45560">
    <property type="entry name" value="OS04G0163150 PROTEIN-RELATED"/>
    <property type="match status" value="1"/>
</dbReference>
<dbReference type="Proteomes" id="UP001341281">
    <property type="component" value="Chromosome 07"/>
</dbReference>
<dbReference type="Pfam" id="PF03478">
    <property type="entry name" value="Beta-prop_KIB1-4"/>
    <property type="match status" value="1"/>
</dbReference>
<evidence type="ECO:0000259" key="2">
    <source>
        <dbReference type="Pfam" id="PF03478"/>
    </source>
</evidence>